<feature type="domain" description="HTH araC/xylS-type" evidence="4">
    <location>
        <begin position="203"/>
        <end position="304"/>
    </location>
</feature>
<comment type="caution">
    <text evidence="5">The sequence shown here is derived from an EMBL/GenBank/DDBJ whole genome shotgun (WGS) entry which is preliminary data.</text>
</comment>
<evidence type="ECO:0000313" key="5">
    <source>
        <dbReference type="EMBL" id="MEU2126439.1"/>
    </source>
</evidence>
<dbReference type="InterPro" id="IPR050204">
    <property type="entry name" value="AraC_XylS_family_regulators"/>
</dbReference>
<keyword evidence="2" id="KW-0238">DNA-binding</keyword>
<dbReference type="RefSeq" id="WP_357808094.1">
    <property type="nucleotide sequence ID" value="NZ_JBEYBM010000020.1"/>
</dbReference>
<reference evidence="5 6" key="1">
    <citation type="submission" date="2024-06" db="EMBL/GenBank/DDBJ databases">
        <title>The Natural Products Discovery Center: Release of the First 8490 Sequenced Strains for Exploring Actinobacteria Biosynthetic Diversity.</title>
        <authorList>
            <person name="Kalkreuter E."/>
            <person name="Kautsar S.A."/>
            <person name="Yang D."/>
            <person name="Bader C.D."/>
            <person name="Teijaro C.N."/>
            <person name="Fluegel L."/>
            <person name="Davis C.M."/>
            <person name="Simpson J.R."/>
            <person name="Lauterbach L."/>
            <person name="Steele A.D."/>
            <person name="Gui C."/>
            <person name="Meng S."/>
            <person name="Li G."/>
            <person name="Viehrig K."/>
            <person name="Ye F."/>
            <person name="Su P."/>
            <person name="Kiefer A.F."/>
            <person name="Nichols A."/>
            <person name="Cepeda A.J."/>
            <person name="Yan W."/>
            <person name="Fan B."/>
            <person name="Jiang Y."/>
            <person name="Adhikari A."/>
            <person name="Zheng C.-J."/>
            <person name="Schuster L."/>
            <person name="Cowan T.M."/>
            <person name="Smanski M.J."/>
            <person name="Chevrette M.G."/>
            <person name="De Carvalho L.P.S."/>
            <person name="Shen B."/>
        </authorList>
    </citation>
    <scope>NUCLEOTIDE SEQUENCE [LARGE SCALE GENOMIC DNA]</scope>
    <source>
        <strain evidence="5 6">NPDC019434</strain>
    </source>
</reference>
<dbReference type="InterPro" id="IPR009057">
    <property type="entry name" value="Homeodomain-like_sf"/>
</dbReference>
<sequence length="310" mass="33581">MLPNNGLSPSEPWHQALAAEFNGLRAQSFRDQSVQGTLRTAHFGEVDAYDVIGTAQVLLRSPAAAREQPTESLKVCLLTRGHGVVEQHGREVALAAGQLALYDLSRPYRLTFQRGWRGTVLAFPRSALQLAPRDIDAAMRHAHTAITGPGPVLTDLVADYTADELTAPSPTHFLGSAAVNLVTSIVWASLTDDRASPTDILRRQAEHFIRVHISDPSVTADTVAAAHHVSPRTLQRAFAAAGETVSEFIRNERLCGARRDLLAPGSRHVSIAAIAARWCFFDAPHFTRAFRAAFGVAPSELRTRPGPAQP</sequence>
<dbReference type="Proteomes" id="UP001550535">
    <property type="component" value="Unassembled WGS sequence"/>
</dbReference>
<gene>
    <name evidence="5" type="ORF">ABZ507_31990</name>
</gene>
<organism evidence="5 6">
    <name type="scientific">Nocardia niwae</name>
    <dbReference type="NCBI Taxonomy" id="626084"/>
    <lineage>
        <taxon>Bacteria</taxon>
        <taxon>Bacillati</taxon>
        <taxon>Actinomycetota</taxon>
        <taxon>Actinomycetes</taxon>
        <taxon>Mycobacteriales</taxon>
        <taxon>Nocardiaceae</taxon>
        <taxon>Nocardia</taxon>
    </lineage>
</organism>
<dbReference type="SMART" id="SM00342">
    <property type="entry name" value="HTH_ARAC"/>
    <property type="match status" value="1"/>
</dbReference>
<accession>A0ABV2XKM0</accession>
<evidence type="ECO:0000256" key="1">
    <source>
        <dbReference type="ARBA" id="ARBA00023015"/>
    </source>
</evidence>
<dbReference type="PANTHER" id="PTHR46796:SF6">
    <property type="entry name" value="ARAC SUBFAMILY"/>
    <property type="match status" value="1"/>
</dbReference>
<keyword evidence="3" id="KW-0804">Transcription</keyword>
<proteinExistence type="predicted"/>
<keyword evidence="1" id="KW-0805">Transcription regulation</keyword>
<evidence type="ECO:0000256" key="2">
    <source>
        <dbReference type="ARBA" id="ARBA00023125"/>
    </source>
</evidence>
<evidence type="ECO:0000313" key="6">
    <source>
        <dbReference type="Proteomes" id="UP001550535"/>
    </source>
</evidence>
<dbReference type="PROSITE" id="PS01124">
    <property type="entry name" value="HTH_ARAC_FAMILY_2"/>
    <property type="match status" value="1"/>
</dbReference>
<name>A0ABV2XKM0_9NOCA</name>
<dbReference type="InterPro" id="IPR035418">
    <property type="entry name" value="AraC-bd_2"/>
</dbReference>
<dbReference type="PANTHER" id="PTHR46796">
    <property type="entry name" value="HTH-TYPE TRANSCRIPTIONAL ACTIVATOR RHAS-RELATED"/>
    <property type="match status" value="1"/>
</dbReference>
<dbReference type="Pfam" id="PF14525">
    <property type="entry name" value="AraC_binding_2"/>
    <property type="match status" value="1"/>
</dbReference>
<dbReference type="SUPFAM" id="SSF46689">
    <property type="entry name" value="Homeodomain-like"/>
    <property type="match status" value="1"/>
</dbReference>
<keyword evidence="6" id="KW-1185">Reference proteome</keyword>
<evidence type="ECO:0000259" key="4">
    <source>
        <dbReference type="PROSITE" id="PS01124"/>
    </source>
</evidence>
<evidence type="ECO:0000256" key="3">
    <source>
        <dbReference type="ARBA" id="ARBA00023163"/>
    </source>
</evidence>
<dbReference type="Gene3D" id="1.10.10.60">
    <property type="entry name" value="Homeodomain-like"/>
    <property type="match status" value="1"/>
</dbReference>
<dbReference type="InterPro" id="IPR018060">
    <property type="entry name" value="HTH_AraC"/>
</dbReference>
<protein>
    <submittedName>
        <fullName evidence="5">Helix-turn-helix domain-containing protein</fullName>
    </submittedName>
</protein>
<dbReference type="EMBL" id="JBEYBR010000142">
    <property type="protein sequence ID" value="MEU2126439.1"/>
    <property type="molecule type" value="Genomic_DNA"/>
</dbReference>
<dbReference type="Pfam" id="PF12833">
    <property type="entry name" value="HTH_18"/>
    <property type="match status" value="1"/>
</dbReference>